<dbReference type="ExpressionAtlas" id="A0A1P8BDT1">
    <property type="expression patterns" value="baseline and differential"/>
</dbReference>
<feature type="compositionally biased region" description="Polar residues" evidence="1">
    <location>
        <begin position="179"/>
        <end position="194"/>
    </location>
</feature>
<dbReference type="InParanoid" id="A0A1P8BDT1"/>
<dbReference type="Araport" id="AT5G28345"/>
<reference evidence="3 4" key="1">
    <citation type="journal article" date="2000" name="Nature">
        <title>Sequence and analysis of chromosome 5 of the plant Arabidopsis thaliana.</title>
        <authorList>
            <consortium name="Kazusa DNA Research Institute"/>
            <consortium name="Cold Spring Harbor and Washington University in St Louis Sequencing Consortium"/>
            <consortium name="European Union Arabidopsis Genome Sequencing Consortium"/>
            <person name="Tabata S."/>
            <person name="Kaneko T."/>
            <person name="Nakamura Y."/>
            <person name="Kotani H."/>
            <person name="Kato T."/>
            <person name="Asamizu E."/>
            <person name="Miyajima N."/>
            <person name="Sasamoto S."/>
            <person name="Kimura T."/>
            <person name="Hosouchi T."/>
            <person name="Kawashima K."/>
            <person name="Kohara M."/>
            <person name="Matsumoto M."/>
            <person name="Matsuno A."/>
            <person name="Muraki A."/>
            <person name="Nakayama S."/>
            <person name="Nakazaki N."/>
            <person name="Naruo K."/>
            <person name="Okumura S."/>
            <person name="Shinpo S."/>
            <person name="Takeuchi C."/>
            <person name="Wada T."/>
            <person name="Watanabe A."/>
            <person name="Yamada M."/>
            <person name="Yasuda M."/>
            <person name="Sato S."/>
            <person name="de la Bastide M."/>
            <person name="Huang E."/>
            <person name="Spiegel L."/>
            <person name="Gnoj L."/>
            <person name="O'Shaughnessy A."/>
            <person name="Preston R."/>
            <person name="Habermann K."/>
            <person name="Murray J."/>
            <person name="Johnson D."/>
            <person name="Rohlfing T."/>
            <person name="Nelson J."/>
            <person name="Stoneking T."/>
            <person name="Pepin K."/>
            <person name="Spieth J."/>
            <person name="Sekhon M."/>
            <person name="Armstrong J."/>
            <person name="Becker M."/>
            <person name="Belter E."/>
            <person name="Cordum H."/>
            <person name="Cordes M."/>
            <person name="Courtney L."/>
            <person name="Courtney W."/>
            <person name="Dante M."/>
            <person name="Du H."/>
            <person name="Edwards J."/>
            <person name="Fryman J."/>
            <person name="Haakensen B."/>
            <person name="Lamar E."/>
            <person name="Latreille P."/>
            <person name="Leonard S."/>
            <person name="Meyer R."/>
            <person name="Mulvaney E."/>
            <person name="Ozersky P."/>
            <person name="Riley A."/>
            <person name="Strowmatt C."/>
            <person name="Wagner-McPherson C."/>
            <person name="Wollam A."/>
            <person name="Yoakum M."/>
            <person name="Bell M."/>
            <person name="Dedhia N."/>
            <person name="Parnell L."/>
            <person name="Shah R."/>
            <person name="Rodriguez M."/>
            <person name="See L.H."/>
            <person name="Vil D."/>
            <person name="Baker J."/>
            <person name="Kirchoff K."/>
            <person name="Toth K."/>
            <person name="King L."/>
            <person name="Bahret A."/>
            <person name="Miller B."/>
            <person name="Marra M."/>
            <person name="Martienssen R."/>
            <person name="McCombie W.R."/>
            <person name="Wilson R.K."/>
            <person name="Murphy G."/>
            <person name="Bancroft I."/>
            <person name="Volckaert G."/>
            <person name="Wambutt R."/>
            <person name="Dusterhoft A."/>
            <person name="Stiekema W."/>
            <person name="Pohl T."/>
            <person name="Entian K.D."/>
            <person name="Terryn N."/>
            <person name="Hartley N."/>
            <person name="Bent E."/>
            <person name="Johnson S."/>
            <person name="Langham S.A."/>
            <person name="McCullagh B."/>
            <person name="Robben J."/>
            <person name="Grymonprez B."/>
            <person name="Zimmermann W."/>
            <person name="Ramsperger U."/>
            <person name="Wedler H."/>
            <person name="Balke K."/>
            <person name="Wedler E."/>
            <person name="Peters S."/>
            <person name="van Staveren M."/>
            <person name="Dirkse W."/>
            <person name="Mooijman P."/>
            <person name="Lankhorst R.K."/>
            <person name="Weitzenegger T."/>
            <person name="Bothe G."/>
            <person name="Rose M."/>
            <person name="Hauf J."/>
            <person name="Berneiser S."/>
            <person name="Hempel S."/>
            <person name="Feldpausch M."/>
            <person name="Lamberth S."/>
            <person name="Villarroel R."/>
            <person name="Gielen J."/>
            <person name="Ardiles W."/>
            <person name="Bents O."/>
            <person name="Lemcke K."/>
            <person name="Kolesov G."/>
            <person name="Mayer K."/>
            <person name="Rudd S."/>
            <person name="Schoof H."/>
            <person name="Schueller C."/>
            <person name="Zaccaria P."/>
            <person name="Mewes H.W."/>
            <person name="Bevan M."/>
            <person name="Fransz P."/>
        </authorList>
    </citation>
    <scope>NUCLEOTIDE SEQUENCE [LARGE SCALE GENOMIC DNA]</scope>
    <source>
        <strain evidence="4">cv. Columbia</strain>
    </source>
</reference>
<dbReference type="RefSeq" id="NP_001331379.1">
    <property type="nucleotide sequence ID" value="NM_001344068.1"/>
</dbReference>
<accession>A0A1P8BDT1</accession>
<organism evidence="3 4">
    <name type="scientific">Arabidopsis thaliana</name>
    <name type="common">Mouse-ear cress</name>
    <dbReference type="NCBI Taxonomy" id="3702"/>
    <lineage>
        <taxon>Eukaryota</taxon>
        <taxon>Viridiplantae</taxon>
        <taxon>Streptophyta</taxon>
        <taxon>Embryophyta</taxon>
        <taxon>Tracheophyta</taxon>
        <taxon>Spermatophyta</taxon>
        <taxon>Magnoliopsida</taxon>
        <taxon>eudicotyledons</taxon>
        <taxon>Gunneridae</taxon>
        <taxon>Pentapetalae</taxon>
        <taxon>rosids</taxon>
        <taxon>malvids</taxon>
        <taxon>Brassicales</taxon>
        <taxon>Brassicaceae</taxon>
        <taxon>Camelineae</taxon>
        <taxon>Arabidopsis</taxon>
    </lineage>
</organism>
<reference evidence="4" key="2">
    <citation type="journal article" date="2017" name="Plant J.">
        <title>Araport11: a complete reannotation of the Arabidopsis thaliana reference genome.</title>
        <authorList>
            <person name="Cheng C.Y."/>
            <person name="Krishnakumar V."/>
            <person name="Chan A.P."/>
            <person name="Thibaud-Nissen F."/>
            <person name="Schobel S."/>
            <person name="Town C.D."/>
        </authorList>
    </citation>
    <scope>GENOME REANNOTATION</scope>
    <source>
        <strain evidence="4">cv. Columbia</strain>
    </source>
</reference>
<name>A0A1P8BDT1_ARATH</name>
<proteinExistence type="predicted"/>
<dbReference type="KEGG" id="ath:AT5G28345"/>
<sequence length="194" mass="20338">MLYGDSSVAFLAAVRLASSSSAFRLANSSSAAFLAPSSSVAFLAAVRLASSSSALRLANSSSAAFLAPSNSSPAAFLACYCPPNSSSTAWSSSTSRLAAFLAQLLIATYVFFSSSARLSRRSQDKPSSNLYPRSLVRSSDSLPCSLLARSFGNLSHCSAHQSGHFSARHSDHLGEHPTAPQQLMRSIRLPNSQA</sequence>
<feature type="region of interest" description="Disordered" evidence="1">
    <location>
        <begin position="166"/>
        <end position="194"/>
    </location>
</feature>
<keyword evidence="4" id="KW-1185">Reference proteome</keyword>
<dbReference type="TAIR" id="AT5G28345"/>
<gene>
    <name evidence="2 3" type="ordered locus">At5g28345</name>
</gene>
<dbReference type="EMBL" id="CP002688">
    <property type="protein sequence ID" value="ANM69720.1"/>
    <property type="molecule type" value="Genomic_DNA"/>
</dbReference>
<evidence type="ECO:0000313" key="3">
    <source>
        <dbReference type="EMBL" id="ANM69720.1"/>
    </source>
</evidence>
<dbReference type="GeneID" id="28721208"/>
<dbReference type="Proteomes" id="UP000006548">
    <property type="component" value="Chromosome 5"/>
</dbReference>
<dbReference type="AlphaFoldDB" id="A0A1P8BDT1"/>
<evidence type="ECO:0000313" key="2">
    <source>
        <dbReference type="Araport" id="AT5G28345"/>
    </source>
</evidence>
<evidence type="ECO:0000256" key="1">
    <source>
        <dbReference type="SAM" id="MobiDB-lite"/>
    </source>
</evidence>
<protein>
    <submittedName>
        <fullName evidence="3">Uncharacterized protein</fullName>
    </submittedName>
</protein>
<evidence type="ECO:0000313" key="4">
    <source>
        <dbReference type="Proteomes" id="UP000006548"/>
    </source>
</evidence>